<dbReference type="AlphaFoldDB" id="A0AAX0WQB8"/>
<gene>
    <name evidence="1" type="ORF">A6J39_005395</name>
</gene>
<dbReference type="RefSeq" id="WP_019233459.1">
    <property type="nucleotide sequence ID" value="NZ_CAAAHR010000001.1"/>
</dbReference>
<dbReference type="GeneID" id="98067053"/>
<evidence type="ECO:0000313" key="1">
    <source>
        <dbReference type="EMBL" id="PNL60688.1"/>
    </source>
</evidence>
<evidence type="ECO:0000313" key="2">
    <source>
        <dbReference type="Proteomes" id="UP000192511"/>
    </source>
</evidence>
<name>A0AAX0WQB8_9GAMM</name>
<keyword evidence="2" id="KW-1185">Reference proteome</keyword>
<protein>
    <recommendedName>
        <fullName evidence="3">UDP-N-acetylglucosamine kinase</fullName>
    </recommendedName>
</protein>
<sequence>MRTLIEIDTTTVDSLTKKIGNYPYEGTVCLSEEGREELYKGIEEYEKDRLILAKAYSDKYHENIDPYDSSDPQFFRKKLIEYIQTHPVPIFEGDPKIRETNPEEATIEMEKFLGKQGVHLYKLALQEEMCSREFRDAVVIKSTSHLNGPKWQERPVVIVAGPSASGKSHAAKAAMDKANQFLKADFHDMSGNNVIAADGGIIREVSQTRKFVIQLANNQGYTGISDLYSKSNSLMDGIKDRVREAAFLTPELGVVIPETFTSWIVSNKGKGMLKKIEQLSDTKHIFTRVEGHERSNFKKVVAFMGSRRAWKTKDFTQQELDLNCEGLSESKAYNSNAFFLGELGSKHAENWFKKNSKDQLNMIITNDLILLKPDPDQPGNWIAAEKNDKGARLFSESVYEQWQGLPSKPDLIDYCNSVSRSIITTSPQMAFAIAQNKITLRIEAVHEKIDKVLRNSPINEERLRYLNLRQELLKGLTNFSLENLESWSDIEQMRNQLDGQILVLKSDPSAKKIFTKTTSDAINTFTAMLDRATKELQNGSTFYEDRAETCFFKRKYQEALSEGDGKKEEDTSTCSPT</sequence>
<comment type="caution">
    <text evidence="1">The sequence shown here is derived from an EMBL/GenBank/DDBJ whole genome shotgun (WGS) entry which is preliminary data.</text>
</comment>
<organism evidence="1 2">
    <name type="scientific">Legionella anisa</name>
    <dbReference type="NCBI Taxonomy" id="28082"/>
    <lineage>
        <taxon>Bacteria</taxon>
        <taxon>Pseudomonadati</taxon>
        <taxon>Pseudomonadota</taxon>
        <taxon>Gammaproteobacteria</taxon>
        <taxon>Legionellales</taxon>
        <taxon>Legionellaceae</taxon>
        <taxon>Legionella</taxon>
    </lineage>
</organism>
<dbReference type="EMBL" id="NBTX02000004">
    <property type="protein sequence ID" value="PNL60688.1"/>
    <property type="molecule type" value="Genomic_DNA"/>
</dbReference>
<reference evidence="1" key="1">
    <citation type="submission" date="2017-12" db="EMBL/GenBank/DDBJ databases">
        <title>FDA dAtabase for Regulatory Grade micrObial Sequences (FDA-ARGOS): Supporting development and validation of Infectious Disease Dx tests.</title>
        <authorList>
            <person name="Kerrigan L."/>
            <person name="Tallon L.J."/>
            <person name="Sadzewicz L."/>
            <person name="Sengamalay N."/>
            <person name="Ott S."/>
            <person name="Godinez A."/>
            <person name="Nagaraj S."/>
            <person name="Vavikolanu K."/>
            <person name="Vyas G."/>
            <person name="Nadendla S."/>
            <person name="Aluvathingal J."/>
            <person name="Sichtig H."/>
        </authorList>
    </citation>
    <scope>NUCLEOTIDE SEQUENCE [LARGE SCALE GENOMIC DNA]</scope>
    <source>
        <strain evidence="1">FDAARGOS_200</strain>
    </source>
</reference>
<dbReference type="Proteomes" id="UP000192511">
    <property type="component" value="Unassembled WGS sequence"/>
</dbReference>
<accession>A0AAX0WQB8</accession>
<proteinExistence type="predicted"/>
<evidence type="ECO:0008006" key="3">
    <source>
        <dbReference type="Google" id="ProtNLM"/>
    </source>
</evidence>